<dbReference type="Pfam" id="PF00106">
    <property type="entry name" value="adh_short"/>
    <property type="match status" value="1"/>
</dbReference>
<accession>A0A165MSB6</accession>
<sequence>MNSTFRSETTGDEVVAAFPDSVKGRIFVVTGPSPKGIGASGLIALAKAHPRALVLAGRTPSAFASVAQQISSIDPAIHVVSVALDLSSLASVRAAATELLANADIPHIDVLINNAGVMACPYSLTVDGIEMQFGTNHIGHFLFTSLLMPKLLKASEPRVVNLSSSGHRLGRLEQYEDYNWEKTPYNAWSAYGQSKLANVLFTNELAKRFGPRGLKAYSVHPGSVATDLLRHITEDRQHERTELITLVQSDPDWESMRRKNLEDGCSTTLVAALTPASALENGSYLADCQVGNPKATTKNTEAAEKLWALSEKLVGEKFYATV</sequence>
<dbReference type="GO" id="GO:0016491">
    <property type="term" value="F:oxidoreductase activity"/>
    <property type="evidence" value="ECO:0007669"/>
    <property type="project" value="UniProtKB-KW"/>
</dbReference>
<dbReference type="OrthoDB" id="191139at2759"/>
<dbReference type="PRINTS" id="PR00081">
    <property type="entry name" value="GDHRDH"/>
</dbReference>
<dbReference type="InterPro" id="IPR036291">
    <property type="entry name" value="NAD(P)-bd_dom_sf"/>
</dbReference>
<dbReference type="PRINTS" id="PR00080">
    <property type="entry name" value="SDRFAMILY"/>
</dbReference>
<dbReference type="STRING" id="1314781.A0A165MSB6"/>
<organism evidence="4 5">
    <name type="scientific">Exidia glandulosa HHB12029</name>
    <dbReference type="NCBI Taxonomy" id="1314781"/>
    <lineage>
        <taxon>Eukaryota</taxon>
        <taxon>Fungi</taxon>
        <taxon>Dikarya</taxon>
        <taxon>Basidiomycota</taxon>
        <taxon>Agaricomycotina</taxon>
        <taxon>Agaricomycetes</taxon>
        <taxon>Auriculariales</taxon>
        <taxon>Exidiaceae</taxon>
        <taxon>Exidia</taxon>
    </lineage>
</organism>
<dbReference type="EMBL" id="KV425907">
    <property type="protein sequence ID" value="KZV99686.1"/>
    <property type="molecule type" value="Genomic_DNA"/>
</dbReference>
<proteinExistence type="inferred from homology"/>
<dbReference type="InParanoid" id="A0A165MSB6"/>
<protein>
    <submittedName>
        <fullName evidence="4">Short-chain dehydrogenase</fullName>
    </submittedName>
</protein>
<dbReference type="Proteomes" id="UP000077266">
    <property type="component" value="Unassembled WGS sequence"/>
</dbReference>
<dbReference type="PANTHER" id="PTHR24320:SF283">
    <property type="entry name" value="RETINOL DEHYDROGENASE 11"/>
    <property type="match status" value="1"/>
</dbReference>
<dbReference type="AlphaFoldDB" id="A0A165MSB6"/>
<dbReference type="CDD" id="cd05327">
    <property type="entry name" value="retinol-DH_like_SDR_c_like"/>
    <property type="match status" value="1"/>
</dbReference>
<evidence type="ECO:0000313" key="5">
    <source>
        <dbReference type="Proteomes" id="UP000077266"/>
    </source>
</evidence>
<dbReference type="Gene3D" id="3.40.50.720">
    <property type="entry name" value="NAD(P)-binding Rossmann-like Domain"/>
    <property type="match status" value="1"/>
</dbReference>
<keyword evidence="5" id="KW-1185">Reference proteome</keyword>
<evidence type="ECO:0000256" key="3">
    <source>
        <dbReference type="RuleBase" id="RU000363"/>
    </source>
</evidence>
<dbReference type="InterPro" id="IPR002347">
    <property type="entry name" value="SDR_fam"/>
</dbReference>
<keyword evidence="2" id="KW-0560">Oxidoreductase</keyword>
<evidence type="ECO:0000256" key="2">
    <source>
        <dbReference type="ARBA" id="ARBA00023002"/>
    </source>
</evidence>
<dbReference type="SUPFAM" id="SSF51735">
    <property type="entry name" value="NAD(P)-binding Rossmann-fold domains"/>
    <property type="match status" value="1"/>
</dbReference>
<reference evidence="4 5" key="1">
    <citation type="journal article" date="2016" name="Mol. Biol. Evol.">
        <title>Comparative Genomics of Early-Diverging Mushroom-Forming Fungi Provides Insights into the Origins of Lignocellulose Decay Capabilities.</title>
        <authorList>
            <person name="Nagy L.G."/>
            <person name="Riley R."/>
            <person name="Tritt A."/>
            <person name="Adam C."/>
            <person name="Daum C."/>
            <person name="Floudas D."/>
            <person name="Sun H."/>
            <person name="Yadav J.S."/>
            <person name="Pangilinan J."/>
            <person name="Larsson K.H."/>
            <person name="Matsuura K."/>
            <person name="Barry K."/>
            <person name="Labutti K."/>
            <person name="Kuo R."/>
            <person name="Ohm R.A."/>
            <person name="Bhattacharya S.S."/>
            <person name="Shirouzu T."/>
            <person name="Yoshinaga Y."/>
            <person name="Martin F.M."/>
            <person name="Grigoriev I.V."/>
            <person name="Hibbett D.S."/>
        </authorList>
    </citation>
    <scope>NUCLEOTIDE SEQUENCE [LARGE SCALE GENOMIC DNA]</scope>
    <source>
        <strain evidence="4 5">HHB12029</strain>
    </source>
</reference>
<evidence type="ECO:0000313" key="4">
    <source>
        <dbReference type="EMBL" id="KZV99686.1"/>
    </source>
</evidence>
<dbReference type="PANTHER" id="PTHR24320">
    <property type="entry name" value="RETINOL DEHYDROGENASE"/>
    <property type="match status" value="1"/>
</dbReference>
<name>A0A165MSB6_EXIGL</name>
<gene>
    <name evidence="4" type="ORF">EXIGLDRAFT_214416</name>
</gene>
<evidence type="ECO:0000256" key="1">
    <source>
        <dbReference type="ARBA" id="ARBA00006484"/>
    </source>
</evidence>
<comment type="similarity">
    <text evidence="1 3">Belongs to the short-chain dehydrogenases/reductases (SDR) family.</text>
</comment>